<keyword evidence="2" id="KW-1185">Reference proteome</keyword>
<evidence type="ECO:0000313" key="1">
    <source>
        <dbReference type="EMBL" id="CUT18153.1"/>
    </source>
</evidence>
<dbReference type="AlphaFoldDB" id="A0A0S4M306"/>
<protein>
    <submittedName>
        <fullName evidence="1">Uncharacterized protein</fullName>
    </submittedName>
</protein>
<organism evidence="1 2">
    <name type="scientific">Candidatus Ichthyocystis hellenicum</name>
    <dbReference type="NCBI Taxonomy" id="1561003"/>
    <lineage>
        <taxon>Bacteria</taxon>
        <taxon>Pseudomonadati</taxon>
        <taxon>Pseudomonadota</taxon>
        <taxon>Betaproteobacteria</taxon>
        <taxon>Burkholderiales</taxon>
        <taxon>Candidatus Ichthyocystis</taxon>
    </lineage>
</organism>
<dbReference type="Proteomes" id="UP000198651">
    <property type="component" value="Chromosome I"/>
</dbReference>
<reference evidence="2" key="1">
    <citation type="submission" date="2015-11" db="EMBL/GenBank/DDBJ databases">
        <authorList>
            <person name="Seth-Smith H.M.B."/>
        </authorList>
    </citation>
    <scope>NUCLEOTIDE SEQUENCE [LARGE SCALE GENOMIC DNA]</scope>
    <source>
        <strain evidence="2">2013Ark11</strain>
    </source>
</reference>
<accession>A0A0S4M306</accession>
<evidence type="ECO:0000313" key="2">
    <source>
        <dbReference type="Proteomes" id="UP000198651"/>
    </source>
</evidence>
<gene>
    <name evidence="1" type="ORF">Ark11_1349</name>
</gene>
<dbReference type="RefSeq" id="WP_141663210.1">
    <property type="nucleotide sequence ID" value="NZ_LN906597.1"/>
</dbReference>
<proteinExistence type="predicted"/>
<dbReference type="STRING" id="1561003.Ark11_1349"/>
<dbReference type="EMBL" id="LN906597">
    <property type="protein sequence ID" value="CUT18153.1"/>
    <property type="molecule type" value="Genomic_DNA"/>
</dbReference>
<name>A0A0S4M306_9BURK</name>
<sequence>MACVNSSGPCSLQALSFGHIFGITRRVSEGVLSHLRPADIIYGALLIKHRRSCFSIYELIDEPILVDDVVDSSSLRNSLPAFLQRNVSLSRNPGELRAQLDFLCKVEEIFCYSSHFLKDIPRIYGNVSGNRSSPEPLNLMLIACRSLIDSLINSRVNMGGALRCLSMVLLMQFEYLVSGALSMVGSLPSYWGRASDLYSRLVPFVESSGFYVARKYLEDLRRDIDIIVRRILPIMDVFNLVSLEDMMKIFESKGYDSCKSEVSVVSSLLRAKYHVLIERKKLMVAHYIEVIKLIKEGTSSESSGTLLPLGSYSNLLKRLNCEIAEMEKFLVEFPEK</sequence>